<feature type="transmembrane region" description="Helical" evidence="1">
    <location>
        <begin position="48"/>
        <end position="81"/>
    </location>
</feature>
<dbReference type="EMBL" id="CP015220">
    <property type="protein sequence ID" value="AMY21922.1"/>
    <property type="molecule type" value="Genomic_DNA"/>
</dbReference>
<proteinExistence type="predicted"/>
<dbReference type="InterPro" id="IPR019662">
    <property type="entry name" value="DUF2516"/>
</dbReference>
<keyword evidence="1" id="KW-0812">Transmembrane</keyword>
<reference evidence="2 3" key="1">
    <citation type="journal article" date="2016" name="Genome Announc.">
        <title>Complete Genome and Plasmid Sequences for Rhodococcus fascians D188 and Draft Sequences for Rhodococcus Isolates PBTS 1 and PBTS 2.</title>
        <authorList>
            <person name="Stamler R.A."/>
            <person name="Vereecke D."/>
            <person name="Zhang Y."/>
            <person name="Schilkey F."/>
            <person name="Devitt N."/>
            <person name="Randall J.J."/>
        </authorList>
    </citation>
    <scope>NUCLEOTIDE SEQUENCE [LARGE SCALE GENOMIC DNA]</scope>
    <source>
        <strain evidence="2 3">PBTS2</strain>
    </source>
</reference>
<dbReference type="KEGG" id="rhs:A3Q41_00602"/>
<evidence type="ECO:0008006" key="4">
    <source>
        <dbReference type="Google" id="ProtNLM"/>
    </source>
</evidence>
<gene>
    <name evidence="2" type="ORF">A3Q41_00602</name>
</gene>
<reference evidence="3" key="2">
    <citation type="submission" date="2016-04" db="EMBL/GenBank/DDBJ databases">
        <title>Complete Genome and Plasmid Sequences for Rhodococcus fascians D188 and Draft Sequences for Rhodococcus spp. Isolates PBTS 1 and PBTS 2.</title>
        <authorList>
            <person name="Stamer R."/>
            <person name="Vereecke D."/>
            <person name="Zhang Y."/>
            <person name="Schilkey F."/>
            <person name="Devitt N."/>
            <person name="Randall J."/>
        </authorList>
    </citation>
    <scope>NUCLEOTIDE SEQUENCE [LARGE SCALE GENOMIC DNA]</scope>
    <source>
        <strain evidence="3">PBTS2</strain>
    </source>
</reference>
<organism evidence="2 3">
    <name type="scientific">Rhodococcoides fascians</name>
    <name type="common">Rhodococcus fascians</name>
    <dbReference type="NCBI Taxonomy" id="1828"/>
    <lineage>
        <taxon>Bacteria</taxon>
        <taxon>Bacillati</taxon>
        <taxon>Actinomycetota</taxon>
        <taxon>Actinomycetes</taxon>
        <taxon>Mycobacteriales</taxon>
        <taxon>Nocardiaceae</taxon>
        <taxon>Rhodococcoides</taxon>
    </lineage>
</organism>
<keyword evidence="1" id="KW-1133">Transmembrane helix</keyword>
<evidence type="ECO:0000256" key="1">
    <source>
        <dbReference type="SAM" id="Phobius"/>
    </source>
</evidence>
<evidence type="ECO:0000313" key="2">
    <source>
        <dbReference type="EMBL" id="AMY21922.1"/>
    </source>
</evidence>
<dbReference type="GeneID" id="93550609"/>
<dbReference type="Pfam" id="PF10724">
    <property type="entry name" value="DUF2516"/>
    <property type="match status" value="1"/>
</dbReference>
<dbReference type="RefSeq" id="WP_027498392.1">
    <property type="nucleotide sequence ID" value="NZ_CAKKLU010000003.1"/>
</dbReference>
<dbReference type="AlphaFoldDB" id="A0A143QHE5"/>
<protein>
    <recommendedName>
        <fullName evidence="4">DUF2516 domain-containing protein</fullName>
    </recommendedName>
</protein>
<feature type="transmembrane region" description="Helical" evidence="1">
    <location>
        <begin position="6"/>
        <end position="27"/>
    </location>
</feature>
<keyword evidence="3" id="KW-1185">Reference proteome</keyword>
<dbReference type="Proteomes" id="UP000076038">
    <property type="component" value="Chromosome"/>
</dbReference>
<dbReference type="PATRIC" id="fig|1653479.3.peg.614"/>
<dbReference type="OrthoDB" id="5191769at2"/>
<sequence length="96" mass="10447">MIASSFSQTIFLILQIISIAGAAYAIFHALRQRADAFPATGKLTKNAWLGILAVGLLLTLIGPIVIMFWIIGVVAIAVYLVDVRPKIDGIQRGPRW</sequence>
<name>A0A143QHE5_RHOFA</name>
<keyword evidence="1" id="KW-0472">Membrane</keyword>
<evidence type="ECO:0000313" key="3">
    <source>
        <dbReference type="Proteomes" id="UP000076038"/>
    </source>
</evidence>
<accession>A0A143QHE5</accession>